<sequence>MQKTPVVLDVDGSVGPLNGELRLPLQDWQERVRFGCGLGTFKRFAAAMQAGLPQQHGTVLMGSGDFHHLSWPLIERCIAQQGFSAARPLRVVVLDNHPDNMRFPWGVHCGSWVRRVAMHPAVSQVHVAGITSQDIGKGHAWENYLTPLRAGKLTYWSCGVDTSWAARVGASSAFRSFASLGELSTTLTHMLLEQPQPTYLSIDKDVFAPEVVRTNWDQGQMQEPLAVDLIHALHGQLRGSDITGDVSSWQYSTWWKRWMSAGDGQDTQIDAVTLATWQAGQHGLNQRLIEQIAASTES</sequence>
<gene>
    <name evidence="1" type="ORF">DZC30_03565</name>
</gene>
<dbReference type="Proteomes" id="UP000261948">
    <property type="component" value="Unassembled WGS sequence"/>
</dbReference>
<name>A0A373FQR0_COMTE</name>
<dbReference type="InterPro" id="IPR023696">
    <property type="entry name" value="Ureohydrolase_dom_sf"/>
</dbReference>
<proteinExistence type="predicted"/>
<keyword evidence="2" id="KW-1185">Reference proteome</keyword>
<organism evidence="1 2">
    <name type="scientific">Comamonas testosteroni</name>
    <name type="common">Pseudomonas testosteroni</name>
    <dbReference type="NCBI Taxonomy" id="285"/>
    <lineage>
        <taxon>Bacteria</taxon>
        <taxon>Pseudomonadati</taxon>
        <taxon>Pseudomonadota</taxon>
        <taxon>Betaproteobacteria</taxon>
        <taxon>Burkholderiales</taxon>
        <taxon>Comamonadaceae</taxon>
        <taxon>Comamonas</taxon>
    </lineage>
</organism>
<reference evidence="1 2" key="1">
    <citation type="submission" date="2018-08" db="EMBL/GenBank/DDBJ databases">
        <title>Comamonas testosteroni strain SWCO2.</title>
        <authorList>
            <person name="Jiang N."/>
            <person name="Zhang X.Z."/>
        </authorList>
    </citation>
    <scope>NUCLEOTIDE SEQUENCE [LARGE SCALE GENOMIC DNA]</scope>
    <source>
        <strain evidence="1 2">SWCO2</strain>
    </source>
</reference>
<evidence type="ECO:0000313" key="2">
    <source>
        <dbReference type="Proteomes" id="UP000261948"/>
    </source>
</evidence>
<evidence type="ECO:0000313" key="1">
    <source>
        <dbReference type="EMBL" id="RGE46493.1"/>
    </source>
</evidence>
<dbReference type="OrthoDB" id="8770139at2"/>
<dbReference type="EMBL" id="QURR01000003">
    <property type="protein sequence ID" value="RGE46493.1"/>
    <property type="molecule type" value="Genomic_DNA"/>
</dbReference>
<evidence type="ECO:0008006" key="3">
    <source>
        <dbReference type="Google" id="ProtNLM"/>
    </source>
</evidence>
<comment type="caution">
    <text evidence="1">The sequence shown here is derived from an EMBL/GenBank/DDBJ whole genome shotgun (WGS) entry which is preliminary data.</text>
</comment>
<protein>
    <recommendedName>
        <fullName evidence="3">Arginase family protein</fullName>
    </recommendedName>
</protein>
<dbReference type="SUPFAM" id="SSF52768">
    <property type="entry name" value="Arginase/deacetylase"/>
    <property type="match status" value="1"/>
</dbReference>
<accession>A0A373FQR0</accession>
<dbReference type="Gene3D" id="3.40.800.10">
    <property type="entry name" value="Ureohydrolase domain"/>
    <property type="match status" value="1"/>
</dbReference>
<dbReference type="AlphaFoldDB" id="A0A373FQR0"/>